<comment type="caution">
    <text evidence="3">The sequence shown here is derived from an EMBL/GenBank/DDBJ whole genome shotgun (WGS) entry which is preliminary data.</text>
</comment>
<dbReference type="AlphaFoldDB" id="A0A840A698"/>
<sequence>MNLKPIEIFIDADACPVKDETYKVAQRYGLKTWVVSNAFMQIPPSPLIARMIVDAGPDVADDWIAEHISPGDVAITNDIPLAERVLKAGGYALGANGRPFTENSIGSAIAQRALMEQLRSTGEMLGGPRPFDRNDRSRFLQSLDETIQKERRRRALQRGGA</sequence>
<dbReference type="NCBIfam" id="NF001095">
    <property type="entry name" value="PRK00124.1"/>
    <property type="match status" value="1"/>
</dbReference>
<evidence type="ECO:0000313" key="4">
    <source>
        <dbReference type="Proteomes" id="UP000530564"/>
    </source>
</evidence>
<comment type="similarity">
    <text evidence="1 2">Belongs to the UPF0178 family.</text>
</comment>
<dbReference type="RefSeq" id="WP_183777010.1">
    <property type="nucleotide sequence ID" value="NZ_JACIDK010000012.1"/>
</dbReference>
<dbReference type="HAMAP" id="MF_00489">
    <property type="entry name" value="UPF0178"/>
    <property type="match status" value="1"/>
</dbReference>
<proteinExistence type="inferred from homology"/>
<dbReference type="Proteomes" id="UP000530564">
    <property type="component" value="Unassembled WGS sequence"/>
</dbReference>
<dbReference type="PANTHER" id="PTHR35146:SF1">
    <property type="entry name" value="UPF0178 PROTEIN YAII"/>
    <property type="match status" value="1"/>
</dbReference>
<evidence type="ECO:0000313" key="3">
    <source>
        <dbReference type="EMBL" id="MBB3893509.1"/>
    </source>
</evidence>
<dbReference type="Pfam" id="PF02639">
    <property type="entry name" value="DUF188"/>
    <property type="match status" value="1"/>
</dbReference>
<organism evidence="3 4">
    <name type="scientific">Phenylobacterium haematophilum</name>
    <dbReference type="NCBI Taxonomy" id="98513"/>
    <lineage>
        <taxon>Bacteria</taxon>
        <taxon>Pseudomonadati</taxon>
        <taxon>Pseudomonadota</taxon>
        <taxon>Alphaproteobacteria</taxon>
        <taxon>Caulobacterales</taxon>
        <taxon>Caulobacteraceae</taxon>
        <taxon>Phenylobacterium</taxon>
    </lineage>
</organism>
<name>A0A840A698_9CAUL</name>
<evidence type="ECO:0000256" key="2">
    <source>
        <dbReference type="HAMAP-Rule" id="MF_00489"/>
    </source>
</evidence>
<protein>
    <recommendedName>
        <fullName evidence="2">UPF0178 protein GGQ61_004254</fullName>
    </recommendedName>
</protein>
<reference evidence="3 4" key="1">
    <citation type="submission" date="2020-08" db="EMBL/GenBank/DDBJ databases">
        <title>Genomic Encyclopedia of Type Strains, Phase IV (KMG-IV): sequencing the most valuable type-strain genomes for metagenomic binning, comparative biology and taxonomic classification.</title>
        <authorList>
            <person name="Goeker M."/>
        </authorList>
    </citation>
    <scope>NUCLEOTIDE SEQUENCE [LARGE SCALE GENOMIC DNA]</scope>
    <source>
        <strain evidence="3 4">DSM 21793</strain>
    </source>
</reference>
<dbReference type="PANTHER" id="PTHR35146">
    <property type="entry name" value="UPF0178 PROTEIN YAII"/>
    <property type="match status" value="1"/>
</dbReference>
<dbReference type="InterPro" id="IPR003791">
    <property type="entry name" value="UPF0178"/>
</dbReference>
<keyword evidence="4" id="KW-1185">Reference proteome</keyword>
<accession>A0A840A698</accession>
<dbReference type="CDD" id="cd18720">
    <property type="entry name" value="PIN_YqxD-like"/>
    <property type="match status" value="1"/>
</dbReference>
<gene>
    <name evidence="3" type="ORF">GGQ61_004254</name>
</gene>
<evidence type="ECO:0000256" key="1">
    <source>
        <dbReference type="ARBA" id="ARBA00008522"/>
    </source>
</evidence>
<dbReference type="EMBL" id="JACIDK010000012">
    <property type="protein sequence ID" value="MBB3893509.1"/>
    <property type="molecule type" value="Genomic_DNA"/>
</dbReference>